<feature type="chain" id="PRO_5037479135" evidence="1">
    <location>
        <begin position="26"/>
        <end position="440"/>
    </location>
</feature>
<dbReference type="EnsemblMetazoa" id="XM_021061353.2">
    <property type="protein sequence ID" value="XP_020917012.1"/>
    <property type="gene ID" value="LOC110254369"/>
</dbReference>
<dbReference type="Proteomes" id="UP000887567">
    <property type="component" value="Unplaced"/>
</dbReference>
<dbReference type="OrthoDB" id="5987785at2759"/>
<dbReference type="RefSeq" id="XP_020917012.1">
    <property type="nucleotide sequence ID" value="XM_021061353.2"/>
</dbReference>
<keyword evidence="3" id="KW-1185">Reference proteome</keyword>
<evidence type="ECO:0000313" key="3">
    <source>
        <dbReference type="Proteomes" id="UP000887567"/>
    </source>
</evidence>
<reference evidence="2" key="1">
    <citation type="submission" date="2022-11" db="UniProtKB">
        <authorList>
            <consortium name="EnsemblMetazoa"/>
        </authorList>
    </citation>
    <scope>IDENTIFICATION</scope>
</reference>
<sequence length="440" mass="50126">MSAPKPRACTALVLILMAILESAQSAPTIKTSGHCEYRGYVPGAINSVSRSRAVKPAKFESTILQQGLEYFNKGSGVTAATLGMIDAIGDVMKAAPQMSAAIGIITVGVGFFSKSPSPQDILDRAFESVKLLSEEVNVMMDQMQDYVDAKNIQTEKNIMSNNYRELFDKWSGCVREVNIPDTNDCQRRAVEALRTSRYHFQPLHKEFEKMKWHPDDGAVQSYNPNFRHRASGGWWQFLEKYCGEGVRDLQCVTHNQVKLLEVGIIPFRDFASLHLLALKTLEASYRAQPINTDKQACAYYKRYVKELMEAADLYYRYARWSYEWTYIRQYEENDFYGIKERPSGRADSAFRGGYLGTIKCSGGKCEAECTQMINDNKCTATGGEYDARNKLEEKCKVYINEVKRQLMEFWDEHVLTTADEWKNYREDAKAKMSANTCRSE</sequence>
<keyword evidence="1" id="KW-0732">Signal</keyword>
<accession>A0A913Y8Z2</accession>
<dbReference type="GeneID" id="110254369"/>
<evidence type="ECO:0000313" key="2">
    <source>
        <dbReference type="EnsemblMetazoa" id="XP_020917012.1"/>
    </source>
</evidence>
<evidence type="ECO:0000256" key="1">
    <source>
        <dbReference type="SAM" id="SignalP"/>
    </source>
</evidence>
<protein>
    <submittedName>
        <fullName evidence="2">Uncharacterized protein</fullName>
    </submittedName>
</protein>
<dbReference type="AlphaFoldDB" id="A0A913Y8Z2"/>
<dbReference type="OMA" id="AYERIYH"/>
<feature type="signal peptide" evidence="1">
    <location>
        <begin position="1"/>
        <end position="25"/>
    </location>
</feature>
<name>A0A913Y8Z2_EXADI</name>
<proteinExistence type="predicted"/>
<organism evidence="2 3">
    <name type="scientific">Exaiptasia diaphana</name>
    <name type="common">Tropical sea anemone</name>
    <name type="synonym">Aiptasia pulchella</name>
    <dbReference type="NCBI Taxonomy" id="2652724"/>
    <lineage>
        <taxon>Eukaryota</taxon>
        <taxon>Metazoa</taxon>
        <taxon>Cnidaria</taxon>
        <taxon>Anthozoa</taxon>
        <taxon>Hexacorallia</taxon>
        <taxon>Actiniaria</taxon>
        <taxon>Aiptasiidae</taxon>
        <taxon>Exaiptasia</taxon>
    </lineage>
</organism>
<dbReference type="KEGG" id="epa:110254369"/>